<dbReference type="EMBL" id="JAGSOG010000131">
    <property type="protein sequence ID" value="MBR7836232.1"/>
    <property type="molecule type" value="Genomic_DNA"/>
</dbReference>
<dbReference type="GO" id="GO:0007165">
    <property type="term" value="P:signal transduction"/>
    <property type="evidence" value="ECO:0007669"/>
    <property type="project" value="TreeGrafter"/>
</dbReference>
<organism evidence="12 13">
    <name type="scientific">Actinospica durhamensis</name>
    <dbReference type="NCBI Taxonomy" id="1508375"/>
    <lineage>
        <taxon>Bacteria</taxon>
        <taxon>Bacillati</taxon>
        <taxon>Actinomycetota</taxon>
        <taxon>Actinomycetes</taxon>
        <taxon>Catenulisporales</taxon>
        <taxon>Actinospicaceae</taxon>
        <taxon>Actinospica</taxon>
    </lineage>
</organism>
<dbReference type="GO" id="GO:0046872">
    <property type="term" value="F:metal ion binding"/>
    <property type="evidence" value="ECO:0007669"/>
    <property type="project" value="UniProtKB-KW"/>
</dbReference>
<keyword evidence="13" id="KW-1185">Reference proteome</keyword>
<dbReference type="Gene3D" id="3.40.190.80">
    <property type="match status" value="1"/>
</dbReference>
<keyword evidence="6 11" id="KW-0378">Hydrolase</keyword>
<proteinExistence type="inferred from homology"/>
<dbReference type="InterPro" id="IPR000760">
    <property type="entry name" value="Inositol_monophosphatase-like"/>
</dbReference>
<comment type="similarity">
    <text evidence="4 11">Belongs to the inositol monophosphatase superfamily.</text>
</comment>
<dbReference type="Proteomes" id="UP000675781">
    <property type="component" value="Unassembled WGS sequence"/>
</dbReference>
<dbReference type="EC" id="3.1.3.25" evidence="11"/>
<feature type="binding site" evidence="10">
    <location>
        <position position="92"/>
    </location>
    <ligand>
        <name>Mg(2+)</name>
        <dbReference type="ChEBI" id="CHEBI:18420"/>
        <label>1</label>
        <note>catalytic</note>
    </ligand>
</feature>
<dbReference type="FunFam" id="3.30.540.10:FF:000003">
    <property type="entry name" value="Inositol-1-monophosphatase"/>
    <property type="match status" value="1"/>
</dbReference>
<keyword evidence="7 10" id="KW-0460">Magnesium</keyword>
<dbReference type="InterPro" id="IPR020550">
    <property type="entry name" value="Inositol_monophosphatase_CS"/>
</dbReference>
<dbReference type="GO" id="GO:0004401">
    <property type="term" value="F:histidinol-phosphatase activity"/>
    <property type="evidence" value="ECO:0007669"/>
    <property type="project" value="UniProtKB-EC"/>
</dbReference>
<keyword evidence="5 10" id="KW-0479">Metal-binding</keyword>
<evidence type="ECO:0000256" key="3">
    <source>
        <dbReference type="ARBA" id="ARBA00004970"/>
    </source>
</evidence>
<protein>
    <recommendedName>
        <fullName evidence="11">Inositol-1-monophosphatase</fullName>
        <ecNumber evidence="11">3.1.3.25</ecNumber>
    </recommendedName>
</protein>
<feature type="binding site" evidence="10">
    <location>
        <position position="89"/>
    </location>
    <ligand>
        <name>Mg(2+)</name>
        <dbReference type="ChEBI" id="CHEBI:18420"/>
        <label>1</label>
        <note>catalytic</note>
    </ligand>
</feature>
<dbReference type="SUPFAM" id="SSF56655">
    <property type="entry name" value="Carbohydrate phosphatase"/>
    <property type="match status" value="1"/>
</dbReference>
<evidence type="ECO:0000256" key="2">
    <source>
        <dbReference type="ARBA" id="ARBA00001946"/>
    </source>
</evidence>
<feature type="binding site" evidence="10">
    <location>
        <position position="91"/>
    </location>
    <ligand>
        <name>Mg(2+)</name>
        <dbReference type="ChEBI" id="CHEBI:18420"/>
        <label>1</label>
        <note>catalytic</note>
    </ligand>
</feature>
<comment type="catalytic activity">
    <reaction evidence="8">
        <text>L-histidinol phosphate + H2O = L-histidinol + phosphate</text>
        <dbReference type="Rhea" id="RHEA:14465"/>
        <dbReference type="ChEBI" id="CHEBI:15377"/>
        <dbReference type="ChEBI" id="CHEBI:43474"/>
        <dbReference type="ChEBI" id="CHEBI:57699"/>
        <dbReference type="ChEBI" id="CHEBI:57980"/>
        <dbReference type="EC" id="3.1.3.15"/>
    </reaction>
</comment>
<comment type="cofactor">
    <cofactor evidence="2 10 11">
        <name>Mg(2+)</name>
        <dbReference type="ChEBI" id="CHEBI:18420"/>
    </cofactor>
</comment>
<evidence type="ECO:0000313" key="13">
    <source>
        <dbReference type="Proteomes" id="UP000675781"/>
    </source>
</evidence>
<evidence type="ECO:0000313" key="12">
    <source>
        <dbReference type="EMBL" id="MBR7836232.1"/>
    </source>
</evidence>
<dbReference type="PANTHER" id="PTHR20854">
    <property type="entry name" value="INOSITOL MONOPHOSPHATASE"/>
    <property type="match status" value="1"/>
</dbReference>
<gene>
    <name evidence="12" type="ORF">KDL01_23340</name>
</gene>
<evidence type="ECO:0000256" key="9">
    <source>
        <dbReference type="ARBA" id="ARBA00053547"/>
    </source>
</evidence>
<dbReference type="PRINTS" id="PR00377">
    <property type="entry name" value="IMPHPHTASES"/>
</dbReference>
<evidence type="ECO:0000256" key="8">
    <source>
        <dbReference type="ARBA" id="ARBA00049158"/>
    </source>
</evidence>
<dbReference type="GO" id="GO:0006020">
    <property type="term" value="P:inositol metabolic process"/>
    <property type="evidence" value="ECO:0007669"/>
    <property type="project" value="TreeGrafter"/>
</dbReference>
<evidence type="ECO:0000256" key="6">
    <source>
        <dbReference type="ARBA" id="ARBA00022801"/>
    </source>
</evidence>
<evidence type="ECO:0000256" key="4">
    <source>
        <dbReference type="ARBA" id="ARBA00009759"/>
    </source>
</evidence>
<dbReference type="CDD" id="cd01639">
    <property type="entry name" value="IMPase"/>
    <property type="match status" value="1"/>
</dbReference>
<dbReference type="AlphaFoldDB" id="A0A941ISC6"/>
<evidence type="ECO:0000256" key="11">
    <source>
        <dbReference type="RuleBase" id="RU364068"/>
    </source>
</evidence>
<comment type="caution">
    <text evidence="12">The sequence shown here is derived from an EMBL/GenBank/DDBJ whole genome shotgun (WGS) entry which is preliminary data.</text>
</comment>
<accession>A0A941ISC6</accession>
<dbReference type="InterPro" id="IPR033942">
    <property type="entry name" value="IMPase"/>
</dbReference>
<dbReference type="InterPro" id="IPR020583">
    <property type="entry name" value="Inositol_monoP_metal-BS"/>
</dbReference>
<dbReference type="PANTHER" id="PTHR20854:SF4">
    <property type="entry name" value="INOSITOL-1-MONOPHOSPHATASE-RELATED"/>
    <property type="match status" value="1"/>
</dbReference>
<dbReference type="Pfam" id="PF00459">
    <property type="entry name" value="Inositol_P"/>
    <property type="match status" value="1"/>
</dbReference>
<reference evidence="12" key="1">
    <citation type="submission" date="2021-04" db="EMBL/GenBank/DDBJ databases">
        <title>Genome based classification of Actinospica acidithermotolerans sp. nov., an actinobacterium isolated from an Indonesian hot spring.</title>
        <authorList>
            <person name="Kusuma A.B."/>
            <person name="Putra K.E."/>
            <person name="Nafisah S."/>
            <person name="Loh J."/>
            <person name="Nouioui I."/>
            <person name="Goodfellow M."/>
        </authorList>
    </citation>
    <scope>NUCLEOTIDE SEQUENCE</scope>
    <source>
        <strain evidence="12">CSCA 57</strain>
    </source>
</reference>
<dbReference type="GO" id="GO:0008934">
    <property type="term" value="F:inositol monophosphate 1-phosphatase activity"/>
    <property type="evidence" value="ECO:0007669"/>
    <property type="project" value="InterPro"/>
</dbReference>
<comment type="function">
    <text evidence="9">Catalyzes the dephosphorylation of histidinol-phosphate to histidinol, the direct precursor of histidine.</text>
</comment>
<evidence type="ECO:0000256" key="10">
    <source>
        <dbReference type="PIRSR" id="PIRSR600760-2"/>
    </source>
</evidence>
<sequence length="269" mass="27969">MAADVDPRELLATAREAAEEAAVLLVQGRPAQLGVASTKSSPTDVVTEMDTASEKMIKAAIRRHRPDDGFLGEEGGTEQGGSGVRWVIDPIDGTVNYLYGLPAWAVSIGAEVDGQVVAGLVLAPQLGELYTAVRGGGAWLGEQRLGVLEPEGLDRALVATGFGYRAQRRAEQGRIVSGLVGRVRDIRRGGSAALDLCSVAAGRVNGYFERGTQPWDRAAGALIATEAGARVEGFHGTPASESMVLAAGPALFPVLHEALVGLGADEPGY</sequence>
<name>A0A941ISC6_9ACTN</name>
<dbReference type="PROSITE" id="PS00629">
    <property type="entry name" value="IMP_1"/>
    <property type="match status" value="1"/>
</dbReference>
<dbReference type="GO" id="GO:0046854">
    <property type="term" value="P:phosphatidylinositol phosphate biosynthetic process"/>
    <property type="evidence" value="ECO:0007669"/>
    <property type="project" value="InterPro"/>
</dbReference>
<comment type="catalytic activity">
    <reaction evidence="1 11">
        <text>a myo-inositol phosphate + H2O = myo-inositol + phosphate</text>
        <dbReference type="Rhea" id="RHEA:24056"/>
        <dbReference type="ChEBI" id="CHEBI:15377"/>
        <dbReference type="ChEBI" id="CHEBI:17268"/>
        <dbReference type="ChEBI" id="CHEBI:43474"/>
        <dbReference type="ChEBI" id="CHEBI:84139"/>
        <dbReference type="EC" id="3.1.3.25"/>
    </reaction>
</comment>
<evidence type="ECO:0000256" key="7">
    <source>
        <dbReference type="ARBA" id="ARBA00022842"/>
    </source>
</evidence>
<evidence type="ECO:0000256" key="1">
    <source>
        <dbReference type="ARBA" id="ARBA00001033"/>
    </source>
</evidence>
<feature type="binding site" evidence="10">
    <location>
        <position position="73"/>
    </location>
    <ligand>
        <name>Mg(2+)</name>
        <dbReference type="ChEBI" id="CHEBI:18420"/>
        <label>1</label>
        <note>catalytic</note>
    </ligand>
</feature>
<evidence type="ECO:0000256" key="5">
    <source>
        <dbReference type="ARBA" id="ARBA00022723"/>
    </source>
</evidence>
<dbReference type="PROSITE" id="PS00630">
    <property type="entry name" value="IMP_2"/>
    <property type="match status" value="1"/>
</dbReference>
<comment type="pathway">
    <text evidence="3">Amino-acid biosynthesis; L-histidine biosynthesis; L-histidine from 5-phospho-alpha-D-ribose 1-diphosphate: step 8/9.</text>
</comment>
<feature type="binding site" evidence="10">
    <location>
        <position position="216"/>
    </location>
    <ligand>
        <name>Mg(2+)</name>
        <dbReference type="ChEBI" id="CHEBI:18420"/>
        <label>1</label>
        <note>catalytic</note>
    </ligand>
</feature>
<dbReference type="Gene3D" id="3.30.540.10">
    <property type="entry name" value="Fructose-1,6-Bisphosphatase, subunit A, domain 1"/>
    <property type="match status" value="1"/>
</dbReference>